<proteinExistence type="predicted"/>
<protein>
    <recommendedName>
        <fullName evidence="2">F-box domain-containing protein</fullName>
    </recommendedName>
</protein>
<feature type="chain" id="PRO_5001642090" description="F-box domain-containing protein" evidence="1">
    <location>
        <begin position="26"/>
        <end position="485"/>
    </location>
</feature>
<keyword evidence="1" id="KW-0732">Signal</keyword>
<dbReference type="Gene3D" id="1.20.1280.50">
    <property type="match status" value="1"/>
</dbReference>
<dbReference type="SUPFAM" id="SSF81383">
    <property type="entry name" value="F-box domain"/>
    <property type="match status" value="1"/>
</dbReference>
<dbReference type="OrthoDB" id="3193353at2759"/>
<dbReference type="Pfam" id="PF12937">
    <property type="entry name" value="F-box-like"/>
    <property type="match status" value="1"/>
</dbReference>
<evidence type="ECO:0000256" key="1">
    <source>
        <dbReference type="SAM" id="SignalP"/>
    </source>
</evidence>
<dbReference type="SMART" id="SM00256">
    <property type="entry name" value="FBOX"/>
    <property type="match status" value="1"/>
</dbReference>
<name>A0A067NF77_PLEO1</name>
<sequence>MNTVALPLEIFLHIFLYLSIEDILALRQTCKDFQAMTQSRSVWSLLYQTYVLEQDIPTPQISNERPIESMAAHDLEGMTIRSLRLRNKWTSAFPLAARKTTIMSQPTTDGNHLPRVIGLHLLPGHGARWLISVHALHIGGQVVVFTVRNWDLLANPPIQTSCLTSHAFSGLAINAQAEQPFVLAVQRPHLEIYSMDAEGILELEKTFPDHRRRLLAFAGSTVVFTANNNGSLGIMNVDDPATEASLFNPANPQPDECHSVFVHADFLMALRGKTFEIYDLFIFRNADPELGEPQRTLEAVACHKWQWRLDSGCLVPQVSHSAARHNSLPPIYILARFGSWFPWPVNILHHIQLAPNPAYNNSLVVSQTNLPYIMPPAIIQTIASPIRLFSITHMVLGQYGSAVWIDTHTEDYYAPDCGQRLAGYCLKHVPDDSDIGASEIQQTTVASTMFDLNEQDTWVRLAIDEAEGRLVTGHSNGKITIYDYA</sequence>
<dbReference type="PROSITE" id="PS50181">
    <property type="entry name" value="FBOX"/>
    <property type="match status" value="1"/>
</dbReference>
<dbReference type="AlphaFoldDB" id="A0A067NF77"/>
<dbReference type="STRING" id="1137138.A0A067NF77"/>
<feature type="signal peptide" evidence="1">
    <location>
        <begin position="1"/>
        <end position="25"/>
    </location>
</feature>
<dbReference type="Proteomes" id="UP000027073">
    <property type="component" value="Unassembled WGS sequence"/>
</dbReference>
<accession>A0A067NF77</accession>
<evidence type="ECO:0000313" key="4">
    <source>
        <dbReference type="Proteomes" id="UP000027073"/>
    </source>
</evidence>
<dbReference type="HOGENOM" id="CLU_034755_0_0_1"/>
<dbReference type="InterPro" id="IPR001810">
    <property type="entry name" value="F-box_dom"/>
</dbReference>
<reference evidence="4" key="1">
    <citation type="journal article" date="2014" name="Proc. Natl. Acad. Sci. U.S.A.">
        <title>Extensive sampling of basidiomycete genomes demonstrates inadequacy of the white-rot/brown-rot paradigm for wood decay fungi.</title>
        <authorList>
            <person name="Riley R."/>
            <person name="Salamov A.A."/>
            <person name="Brown D.W."/>
            <person name="Nagy L.G."/>
            <person name="Floudas D."/>
            <person name="Held B.W."/>
            <person name="Levasseur A."/>
            <person name="Lombard V."/>
            <person name="Morin E."/>
            <person name="Otillar R."/>
            <person name="Lindquist E.A."/>
            <person name="Sun H."/>
            <person name="LaButti K.M."/>
            <person name="Schmutz J."/>
            <person name="Jabbour D."/>
            <person name="Luo H."/>
            <person name="Baker S.E."/>
            <person name="Pisabarro A.G."/>
            <person name="Walton J.D."/>
            <person name="Blanchette R.A."/>
            <person name="Henrissat B."/>
            <person name="Martin F."/>
            <person name="Cullen D."/>
            <person name="Hibbett D.S."/>
            <person name="Grigoriev I.V."/>
        </authorList>
    </citation>
    <scope>NUCLEOTIDE SEQUENCE [LARGE SCALE GENOMIC DNA]</scope>
    <source>
        <strain evidence="4">PC15</strain>
    </source>
</reference>
<dbReference type="VEuPathDB" id="FungiDB:PLEOSDRAFT_1057052"/>
<organism evidence="3 4">
    <name type="scientific">Pleurotus ostreatus (strain PC15)</name>
    <name type="common">Oyster mushroom</name>
    <dbReference type="NCBI Taxonomy" id="1137138"/>
    <lineage>
        <taxon>Eukaryota</taxon>
        <taxon>Fungi</taxon>
        <taxon>Dikarya</taxon>
        <taxon>Basidiomycota</taxon>
        <taxon>Agaricomycotina</taxon>
        <taxon>Agaricomycetes</taxon>
        <taxon>Agaricomycetidae</taxon>
        <taxon>Agaricales</taxon>
        <taxon>Pleurotineae</taxon>
        <taxon>Pleurotaceae</taxon>
        <taxon>Pleurotus</taxon>
    </lineage>
</organism>
<feature type="domain" description="F-box" evidence="2">
    <location>
        <begin position="1"/>
        <end position="46"/>
    </location>
</feature>
<evidence type="ECO:0000259" key="2">
    <source>
        <dbReference type="PROSITE" id="PS50181"/>
    </source>
</evidence>
<dbReference type="InParanoid" id="A0A067NF77"/>
<dbReference type="InterPro" id="IPR036047">
    <property type="entry name" value="F-box-like_dom_sf"/>
</dbReference>
<gene>
    <name evidence="3" type="ORF">PLEOSDRAFT_1057052</name>
</gene>
<dbReference type="EMBL" id="KL198009">
    <property type="protein sequence ID" value="KDQ26499.1"/>
    <property type="molecule type" value="Genomic_DNA"/>
</dbReference>
<evidence type="ECO:0000313" key="3">
    <source>
        <dbReference type="EMBL" id="KDQ26499.1"/>
    </source>
</evidence>